<accession>A0ABN3T5V0</accession>
<evidence type="ECO:0000313" key="2">
    <source>
        <dbReference type="EMBL" id="GAA2693225.1"/>
    </source>
</evidence>
<feature type="compositionally biased region" description="Basic residues" evidence="1">
    <location>
        <begin position="87"/>
        <end position="100"/>
    </location>
</feature>
<feature type="compositionally biased region" description="Low complexity" evidence="1">
    <location>
        <begin position="1"/>
        <end position="23"/>
    </location>
</feature>
<gene>
    <name evidence="2" type="ORF">GCM10010310_52440</name>
</gene>
<keyword evidence="3" id="KW-1185">Reference proteome</keyword>
<evidence type="ECO:0000313" key="3">
    <source>
        <dbReference type="Proteomes" id="UP001499989"/>
    </source>
</evidence>
<name>A0ABN3T5V0_9ACTN</name>
<dbReference type="EMBL" id="BAAASK010000018">
    <property type="protein sequence ID" value="GAA2693225.1"/>
    <property type="molecule type" value="Genomic_DNA"/>
</dbReference>
<evidence type="ECO:0000256" key="1">
    <source>
        <dbReference type="SAM" id="MobiDB-lite"/>
    </source>
</evidence>
<organism evidence="2 3">
    <name type="scientific">Streptomyces violaceolatus</name>
    <dbReference type="NCBI Taxonomy" id="67378"/>
    <lineage>
        <taxon>Bacteria</taxon>
        <taxon>Bacillati</taxon>
        <taxon>Actinomycetota</taxon>
        <taxon>Actinomycetes</taxon>
        <taxon>Kitasatosporales</taxon>
        <taxon>Streptomycetaceae</taxon>
        <taxon>Streptomyces</taxon>
        <taxon>Streptomyces violaceoruber group</taxon>
    </lineage>
</organism>
<sequence length="100" mass="10529">MPGNSRLAAASSGGGARFARSPAPWRDFTSRQHGPGRVVPGASPFRAPARMAGSRRRTMTVGGRRTDGTVPAKVGRADGHRAVPGRAGKRGGAARRWRTR</sequence>
<feature type="region of interest" description="Disordered" evidence="1">
    <location>
        <begin position="1"/>
        <end position="100"/>
    </location>
</feature>
<proteinExistence type="predicted"/>
<reference evidence="2 3" key="1">
    <citation type="journal article" date="2019" name="Int. J. Syst. Evol. Microbiol.">
        <title>The Global Catalogue of Microorganisms (GCM) 10K type strain sequencing project: providing services to taxonomists for standard genome sequencing and annotation.</title>
        <authorList>
            <consortium name="The Broad Institute Genomics Platform"/>
            <consortium name="The Broad Institute Genome Sequencing Center for Infectious Disease"/>
            <person name="Wu L."/>
            <person name="Ma J."/>
        </authorList>
    </citation>
    <scope>NUCLEOTIDE SEQUENCE [LARGE SCALE GENOMIC DNA]</scope>
    <source>
        <strain evidence="2 3">JCM 4531</strain>
    </source>
</reference>
<comment type="caution">
    <text evidence="2">The sequence shown here is derived from an EMBL/GenBank/DDBJ whole genome shotgun (WGS) entry which is preliminary data.</text>
</comment>
<dbReference type="Proteomes" id="UP001499989">
    <property type="component" value="Unassembled WGS sequence"/>
</dbReference>
<protein>
    <submittedName>
        <fullName evidence="2">Uncharacterized protein</fullName>
    </submittedName>
</protein>